<evidence type="ECO:0000313" key="3">
    <source>
        <dbReference type="Proteomes" id="UP000027195"/>
    </source>
</evidence>
<proteinExistence type="predicted"/>
<dbReference type="AlphaFoldDB" id="A0A067M1Q4"/>
<evidence type="ECO:0000313" key="2">
    <source>
        <dbReference type="EMBL" id="KDQ09484.1"/>
    </source>
</evidence>
<dbReference type="EMBL" id="KL198078">
    <property type="protein sequence ID" value="KDQ09484.1"/>
    <property type="molecule type" value="Genomic_DNA"/>
</dbReference>
<dbReference type="Proteomes" id="UP000027195">
    <property type="component" value="Unassembled WGS sequence"/>
</dbReference>
<dbReference type="InParanoid" id="A0A067M1Q4"/>
<feature type="region of interest" description="Disordered" evidence="1">
    <location>
        <begin position="1"/>
        <end position="89"/>
    </location>
</feature>
<organism evidence="2 3">
    <name type="scientific">Botryobasidium botryosum (strain FD-172 SS1)</name>
    <dbReference type="NCBI Taxonomy" id="930990"/>
    <lineage>
        <taxon>Eukaryota</taxon>
        <taxon>Fungi</taxon>
        <taxon>Dikarya</taxon>
        <taxon>Basidiomycota</taxon>
        <taxon>Agaricomycotina</taxon>
        <taxon>Agaricomycetes</taxon>
        <taxon>Cantharellales</taxon>
        <taxon>Botryobasidiaceae</taxon>
        <taxon>Botryobasidium</taxon>
    </lineage>
</organism>
<dbReference type="STRING" id="930990.A0A067M1Q4"/>
<name>A0A067M1Q4_BOTB1</name>
<reference evidence="3" key="1">
    <citation type="journal article" date="2014" name="Proc. Natl. Acad. Sci. U.S.A.">
        <title>Extensive sampling of basidiomycete genomes demonstrates inadequacy of the white-rot/brown-rot paradigm for wood decay fungi.</title>
        <authorList>
            <person name="Riley R."/>
            <person name="Salamov A.A."/>
            <person name="Brown D.W."/>
            <person name="Nagy L.G."/>
            <person name="Floudas D."/>
            <person name="Held B.W."/>
            <person name="Levasseur A."/>
            <person name="Lombard V."/>
            <person name="Morin E."/>
            <person name="Otillar R."/>
            <person name="Lindquist E.A."/>
            <person name="Sun H."/>
            <person name="LaButti K.M."/>
            <person name="Schmutz J."/>
            <person name="Jabbour D."/>
            <person name="Luo H."/>
            <person name="Baker S.E."/>
            <person name="Pisabarro A.G."/>
            <person name="Walton J.D."/>
            <person name="Blanchette R.A."/>
            <person name="Henrissat B."/>
            <person name="Martin F."/>
            <person name="Cullen D."/>
            <person name="Hibbett D.S."/>
            <person name="Grigoriev I.V."/>
        </authorList>
    </citation>
    <scope>NUCLEOTIDE SEQUENCE [LARGE SCALE GENOMIC DNA]</scope>
    <source>
        <strain evidence="3">FD-172 SS1</strain>
    </source>
</reference>
<sequence>MEDSEPEAPAKAKKVSAGIKKPKATTQGDPEKKRAPAIDEEEDISGDEQPEPPSDDEGLGDDDDFEDPEDFESEHAKWVPKAFQSKSKEDLAADFQAWLAQEEGKRKEM</sequence>
<protein>
    <submittedName>
        <fullName evidence="2">Uncharacterized protein</fullName>
    </submittedName>
</protein>
<dbReference type="HOGENOM" id="CLU_2183518_0_0_1"/>
<evidence type="ECO:0000256" key="1">
    <source>
        <dbReference type="SAM" id="MobiDB-lite"/>
    </source>
</evidence>
<keyword evidence="3" id="KW-1185">Reference proteome</keyword>
<gene>
    <name evidence="2" type="ORF">BOTBODRAFT_37057</name>
</gene>
<accession>A0A067M1Q4</accession>
<feature type="compositionally biased region" description="Acidic residues" evidence="1">
    <location>
        <begin position="38"/>
        <end position="72"/>
    </location>
</feature>